<name>A0ABS0MXI9_PSELU</name>
<reference evidence="2 3" key="1">
    <citation type="submission" date="2020-11" db="EMBL/GenBank/DDBJ databases">
        <title>Enhanced detection system for hospital associated transmission using whole genome sequencing surveillance.</title>
        <authorList>
            <person name="Harrison L.H."/>
            <person name="Van Tyne D."/>
            <person name="Marsh J.W."/>
            <person name="Griffith M.P."/>
            <person name="Snyder D.J."/>
            <person name="Cooper V.S."/>
            <person name="Mustapha M."/>
        </authorList>
    </citation>
    <scope>NUCLEOTIDE SEQUENCE [LARGE SCALE GENOMIC DNA]</scope>
    <source>
        <strain evidence="2 3">PSB00013</strain>
    </source>
</reference>
<organism evidence="2 3">
    <name type="scientific">Pseudomonas luteola</name>
    <dbReference type="NCBI Taxonomy" id="47886"/>
    <lineage>
        <taxon>Bacteria</taxon>
        <taxon>Pseudomonadati</taxon>
        <taxon>Pseudomonadota</taxon>
        <taxon>Gammaproteobacteria</taxon>
        <taxon>Pseudomonadales</taxon>
        <taxon>Pseudomonadaceae</taxon>
        <taxon>Pseudomonas</taxon>
    </lineage>
</organism>
<dbReference type="EMBL" id="JADTXM010000021">
    <property type="protein sequence ID" value="MBH3441436.1"/>
    <property type="molecule type" value="Genomic_DNA"/>
</dbReference>
<accession>A0ABS0MXI9</accession>
<dbReference type="Proteomes" id="UP000638986">
    <property type="component" value="Unassembled WGS sequence"/>
</dbReference>
<keyword evidence="1" id="KW-0472">Membrane</keyword>
<evidence type="ECO:0000313" key="2">
    <source>
        <dbReference type="EMBL" id="MBH3441436.1"/>
    </source>
</evidence>
<evidence type="ECO:0008006" key="4">
    <source>
        <dbReference type="Google" id="ProtNLM"/>
    </source>
</evidence>
<gene>
    <name evidence="2" type="ORF">I5Q09_22395</name>
</gene>
<comment type="caution">
    <text evidence="2">The sequence shown here is derived from an EMBL/GenBank/DDBJ whole genome shotgun (WGS) entry which is preliminary data.</text>
</comment>
<keyword evidence="1" id="KW-0812">Transmembrane</keyword>
<feature type="transmembrane region" description="Helical" evidence="1">
    <location>
        <begin position="7"/>
        <end position="27"/>
    </location>
</feature>
<evidence type="ECO:0000313" key="3">
    <source>
        <dbReference type="Proteomes" id="UP000638986"/>
    </source>
</evidence>
<dbReference type="RefSeq" id="WP_197873373.1">
    <property type="nucleotide sequence ID" value="NZ_JADTXM010000021.1"/>
</dbReference>
<proteinExistence type="predicted"/>
<feature type="transmembrane region" description="Helical" evidence="1">
    <location>
        <begin position="91"/>
        <end position="111"/>
    </location>
</feature>
<sequence>MHRFLKGWLAACVMWTALVAGATYLSWPEQTRPMPVLPELPGLEHYEQAYSRGLTEESFFEFHAAAVRKQNTILATHQEFEDGYGDRIKRLLLVVLAIWIGPCAALGVTMARVKAK</sequence>
<protein>
    <recommendedName>
        <fullName evidence="4">Transmembrane protein</fullName>
    </recommendedName>
</protein>
<keyword evidence="1" id="KW-1133">Transmembrane helix</keyword>
<evidence type="ECO:0000256" key="1">
    <source>
        <dbReference type="SAM" id="Phobius"/>
    </source>
</evidence>